<dbReference type="RefSeq" id="WP_078811743.1">
    <property type="nucleotide sequence ID" value="NZ_FUYE01000002.1"/>
</dbReference>
<dbReference type="NCBIfam" id="TIGR04042">
    <property type="entry name" value="MSMEG_0570_fam"/>
    <property type="match status" value="1"/>
</dbReference>
<name>A0A1T4WSD2_9BACT</name>
<dbReference type="OrthoDB" id="195104at2"/>
<dbReference type="STRING" id="48467.SAMN02745166_00505"/>
<organism evidence="1 2">
    <name type="scientific">Prosthecobacter debontii</name>
    <dbReference type="NCBI Taxonomy" id="48467"/>
    <lineage>
        <taxon>Bacteria</taxon>
        <taxon>Pseudomonadati</taxon>
        <taxon>Verrucomicrobiota</taxon>
        <taxon>Verrucomicrobiia</taxon>
        <taxon>Verrucomicrobiales</taxon>
        <taxon>Verrucomicrobiaceae</taxon>
        <taxon>Prosthecobacter</taxon>
    </lineage>
</organism>
<accession>A0A1T4WSD2</accession>
<gene>
    <name evidence="1" type="ORF">SAMN02745166_00505</name>
</gene>
<evidence type="ECO:0000313" key="1">
    <source>
        <dbReference type="EMBL" id="SKA79521.1"/>
    </source>
</evidence>
<proteinExistence type="predicted"/>
<keyword evidence="2" id="KW-1185">Reference proteome</keyword>
<dbReference type="InterPro" id="IPR023846">
    <property type="entry name" value="CHP04042_MSMEG0570"/>
</dbReference>
<dbReference type="AlphaFoldDB" id="A0A1T4WSD2"/>
<protein>
    <submittedName>
        <fullName evidence="1">MSMEG_0570 family protein</fullName>
    </submittedName>
</protein>
<sequence>MPAVHYTVELPDGTRRQCYSPSTVIHDHFKKGEVMPMKDFITRSRTALNAASERVRQRFGFACSSAMDQLSEIEGWGRSYPADQTVRIISL</sequence>
<evidence type="ECO:0000313" key="2">
    <source>
        <dbReference type="Proteomes" id="UP000190774"/>
    </source>
</evidence>
<dbReference type="Proteomes" id="UP000190774">
    <property type="component" value="Unassembled WGS sequence"/>
</dbReference>
<reference evidence="2" key="1">
    <citation type="submission" date="2017-02" db="EMBL/GenBank/DDBJ databases">
        <authorList>
            <person name="Varghese N."/>
            <person name="Submissions S."/>
        </authorList>
    </citation>
    <scope>NUCLEOTIDE SEQUENCE [LARGE SCALE GENOMIC DNA]</scope>
    <source>
        <strain evidence="2">ATCC 700200</strain>
    </source>
</reference>
<dbReference type="EMBL" id="FUYE01000002">
    <property type="protein sequence ID" value="SKA79521.1"/>
    <property type="molecule type" value="Genomic_DNA"/>
</dbReference>